<sequence>MRSRLLVLLMLPRNPITMTMMVATIATVEAKLCDGLVSCAKTACYLVVSELSLM</sequence>
<evidence type="ECO:0000256" key="1">
    <source>
        <dbReference type="SAM" id="SignalP"/>
    </source>
</evidence>
<proteinExistence type="predicted"/>
<feature type="chain" id="PRO_5016942545" evidence="1">
    <location>
        <begin position="31"/>
        <end position="54"/>
    </location>
</feature>
<dbReference type="EMBL" id="CM003533">
    <property type="protein sequence ID" value="RCV30738.1"/>
    <property type="molecule type" value="Genomic_DNA"/>
</dbReference>
<accession>A0A368RKY7</accession>
<dbReference type="AlphaFoldDB" id="A0A368RKY7"/>
<organism evidence="2">
    <name type="scientific">Setaria italica</name>
    <name type="common">Foxtail millet</name>
    <name type="synonym">Panicum italicum</name>
    <dbReference type="NCBI Taxonomy" id="4555"/>
    <lineage>
        <taxon>Eukaryota</taxon>
        <taxon>Viridiplantae</taxon>
        <taxon>Streptophyta</taxon>
        <taxon>Embryophyta</taxon>
        <taxon>Tracheophyta</taxon>
        <taxon>Spermatophyta</taxon>
        <taxon>Magnoliopsida</taxon>
        <taxon>Liliopsida</taxon>
        <taxon>Poales</taxon>
        <taxon>Poaceae</taxon>
        <taxon>PACMAD clade</taxon>
        <taxon>Panicoideae</taxon>
        <taxon>Panicodae</taxon>
        <taxon>Paniceae</taxon>
        <taxon>Cenchrinae</taxon>
        <taxon>Setaria</taxon>
    </lineage>
</organism>
<gene>
    <name evidence="2" type="ORF">SETIT_6G119300v2</name>
</gene>
<keyword evidence="1" id="KW-0732">Signal</keyword>
<evidence type="ECO:0000313" key="2">
    <source>
        <dbReference type="EMBL" id="RCV30738.1"/>
    </source>
</evidence>
<name>A0A368RKY7_SETIT</name>
<protein>
    <submittedName>
        <fullName evidence="2">Uncharacterized protein</fullName>
    </submittedName>
</protein>
<reference evidence="2" key="1">
    <citation type="journal article" date="2012" name="Nat. Biotechnol.">
        <title>Reference genome sequence of the model plant Setaria.</title>
        <authorList>
            <person name="Bennetzen J.L."/>
            <person name="Schmutz J."/>
            <person name="Wang H."/>
            <person name="Percifield R."/>
            <person name="Hawkins J."/>
            <person name="Pontaroli A.C."/>
            <person name="Estep M."/>
            <person name="Feng L."/>
            <person name="Vaughn J.N."/>
            <person name="Grimwood J."/>
            <person name="Jenkins J."/>
            <person name="Barry K."/>
            <person name="Lindquist E."/>
            <person name="Hellsten U."/>
            <person name="Deshpande S."/>
            <person name="Wang X."/>
            <person name="Wu X."/>
            <person name="Mitros T."/>
            <person name="Triplett J."/>
            <person name="Yang X."/>
            <person name="Ye C.Y."/>
            <person name="Mauro-Herrera M."/>
            <person name="Wang L."/>
            <person name="Li P."/>
            <person name="Sharma M."/>
            <person name="Sharma R."/>
            <person name="Ronald P.C."/>
            <person name="Panaud O."/>
            <person name="Kellogg E.A."/>
            <person name="Brutnell T.P."/>
            <person name="Doust A.N."/>
            <person name="Tuskan G.A."/>
            <person name="Rokhsar D."/>
            <person name="Devos K.M."/>
        </authorList>
    </citation>
    <scope>NUCLEOTIDE SEQUENCE [LARGE SCALE GENOMIC DNA]</scope>
    <source>
        <strain evidence="2">Yugu1</strain>
    </source>
</reference>
<feature type="signal peptide" evidence="1">
    <location>
        <begin position="1"/>
        <end position="30"/>
    </location>
</feature>
<reference evidence="2" key="2">
    <citation type="submission" date="2015-07" db="EMBL/GenBank/DDBJ databases">
        <authorList>
            <person name="Noorani M."/>
        </authorList>
    </citation>
    <scope>NUCLEOTIDE SEQUENCE</scope>
    <source>
        <strain evidence="2">Yugu1</strain>
    </source>
</reference>